<dbReference type="EMBL" id="BMZS01000002">
    <property type="protein sequence ID" value="GHD44538.1"/>
    <property type="molecule type" value="Genomic_DNA"/>
</dbReference>
<keyword evidence="2" id="KW-1185">Reference proteome</keyword>
<gene>
    <name evidence="1" type="ORF">GCM10017083_12050</name>
</gene>
<comment type="caution">
    <text evidence="1">The sequence shown here is derived from an EMBL/GenBank/DDBJ whole genome shotgun (WGS) entry which is preliminary data.</text>
</comment>
<accession>A0A919CNY5</accession>
<dbReference type="PANTHER" id="PTHR43861">
    <property type="entry name" value="TRANS-ACONITATE 2-METHYLTRANSFERASE-RELATED"/>
    <property type="match status" value="1"/>
</dbReference>
<organism evidence="1 2">
    <name type="scientific">Thalassobaculum fulvum</name>
    <dbReference type="NCBI Taxonomy" id="1633335"/>
    <lineage>
        <taxon>Bacteria</taxon>
        <taxon>Pseudomonadati</taxon>
        <taxon>Pseudomonadota</taxon>
        <taxon>Alphaproteobacteria</taxon>
        <taxon>Rhodospirillales</taxon>
        <taxon>Thalassobaculaceae</taxon>
        <taxon>Thalassobaculum</taxon>
    </lineage>
</organism>
<dbReference type="Proteomes" id="UP000630353">
    <property type="component" value="Unassembled WGS sequence"/>
</dbReference>
<evidence type="ECO:0000313" key="2">
    <source>
        <dbReference type="Proteomes" id="UP000630353"/>
    </source>
</evidence>
<proteinExistence type="predicted"/>
<evidence type="ECO:0000313" key="1">
    <source>
        <dbReference type="EMBL" id="GHD44538.1"/>
    </source>
</evidence>
<sequence length="230" mass="25304">MAEAGQYFTRLNRPLLAFLPPGLGSVLDVGCAAGVLGRAYKAANPGSRWTGIEIDPEAAAVAREALDHVVAGDVESMADAPPGGPFDALVYADTLEHFRDPAATLARHLGWLKPGGSVCVSIPNIQHWSAILSLLAGRWDYRDEGLFDRTHLRFFTLATFVEFLRDAGCTVERAEPLIPRPGAPLIPRWDRHEAMMAEIRRLCDAFDLAFDARRFLAYQYLVRARFGDAP</sequence>
<dbReference type="SUPFAM" id="SSF53335">
    <property type="entry name" value="S-adenosyl-L-methionine-dependent methyltransferases"/>
    <property type="match status" value="1"/>
</dbReference>
<dbReference type="AlphaFoldDB" id="A0A919CNY5"/>
<dbReference type="PANTHER" id="PTHR43861:SF1">
    <property type="entry name" value="TRANS-ACONITATE 2-METHYLTRANSFERASE"/>
    <property type="match status" value="1"/>
</dbReference>
<reference evidence="1" key="1">
    <citation type="journal article" date="2014" name="Int. J. Syst. Evol. Microbiol.">
        <title>Complete genome sequence of Corynebacterium casei LMG S-19264T (=DSM 44701T), isolated from a smear-ripened cheese.</title>
        <authorList>
            <consortium name="US DOE Joint Genome Institute (JGI-PGF)"/>
            <person name="Walter F."/>
            <person name="Albersmeier A."/>
            <person name="Kalinowski J."/>
            <person name="Ruckert C."/>
        </authorList>
    </citation>
    <scope>NUCLEOTIDE SEQUENCE</scope>
    <source>
        <strain evidence="1">KCTC 42651</strain>
    </source>
</reference>
<protein>
    <recommendedName>
        <fullName evidence="3">Class I SAM-dependent methyltransferase</fullName>
    </recommendedName>
</protein>
<evidence type="ECO:0008006" key="3">
    <source>
        <dbReference type="Google" id="ProtNLM"/>
    </source>
</evidence>
<dbReference type="Pfam" id="PF13489">
    <property type="entry name" value="Methyltransf_23"/>
    <property type="match status" value="1"/>
</dbReference>
<dbReference type="CDD" id="cd02440">
    <property type="entry name" value="AdoMet_MTases"/>
    <property type="match status" value="1"/>
</dbReference>
<dbReference type="Gene3D" id="3.40.50.150">
    <property type="entry name" value="Vaccinia Virus protein VP39"/>
    <property type="match status" value="1"/>
</dbReference>
<dbReference type="InterPro" id="IPR029063">
    <property type="entry name" value="SAM-dependent_MTases_sf"/>
</dbReference>
<dbReference type="RefSeq" id="WP_189988020.1">
    <property type="nucleotide sequence ID" value="NZ_BMZS01000002.1"/>
</dbReference>
<name>A0A919CNY5_9PROT</name>
<reference evidence="1" key="2">
    <citation type="submission" date="2020-09" db="EMBL/GenBank/DDBJ databases">
        <authorList>
            <person name="Sun Q."/>
            <person name="Kim S."/>
        </authorList>
    </citation>
    <scope>NUCLEOTIDE SEQUENCE</scope>
    <source>
        <strain evidence="1">KCTC 42651</strain>
    </source>
</reference>